<proteinExistence type="predicted"/>
<gene>
    <name evidence="1" type="ORF">ACOLOM_LOCUS7677</name>
</gene>
<comment type="caution">
    <text evidence="1">The sequence shown here is derived from an EMBL/GenBank/DDBJ whole genome shotgun (WGS) entry which is preliminary data.</text>
</comment>
<sequence length="342" mass="38409">MYFGRLMNNWANTFGFDDGPDEEDDTRNWDADSFGRNQMAGREMNQKRKKHMKSLVSIPALAAEHDLDTTSSNTRLDTVPDTRHGTSIERAPQATPDSKASTCDNGERNVVNCTRAGIEDDESLPPSYTAKTQVVVLTECEWEIDDPQKCLLTFKNNSVLDNPGGWSTSSLGWRREKRKREEIDSRRPMEGSDLWGVSLYPSFTAGAFSLLHCFDDPLAVSPTSMPNAGHENNEIYGLISKAELKRDHTARCRAVECNRDWYRSELGGHCVLLESARRAESYYRTLKERTAVIISDILVREICDCLLGQVARATRNGPVIWTKSLRLVGLLDIICSQSSLVP</sequence>
<evidence type="ECO:0000313" key="1">
    <source>
        <dbReference type="EMBL" id="CAG8632411.1"/>
    </source>
</evidence>
<evidence type="ECO:0000313" key="2">
    <source>
        <dbReference type="Proteomes" id="UP000789525"/>
    </source>
</evidence>
<dbReference type="Proteomes" id="UP000789525">
    <property type="component" value="Unassembled WGS sequence"/>
</dbReference>
<accession>A0ACA9N6X9</accession>
<protein>
    <submittedName>
        <fullName evidence="1">10993_t:CDS:1</fullName>
    </submittedName>
</protein>
<name>A0ACA9N6X9_9GLOM</name>
<dbReference type="EMBL" id="CAJVPT010018225">
    <property type="protein sequence ID" value="CAG8632411.1"/>
    <property type="molecule type" value="Genomic_DNA"/>
</dbReference>
<organism evidence="1 2">
    <name type="scientific">Acaulospora colombiana</name>
    <dbReference type="NCBI Taxonomy" id="27376"/>
    <lineage>
        <taxon>Eukaryota</taxon>
        <taxon>Fungi</taxon>
        <taxon>Fungi incertae sedis</taxon>
        <taxon>Mucoromycota</taxon>
        <taxon>Glomeromycotina</taxon>
        <taxon>Glomeromycetes</taxon>
        <taxon>Diversisporales</taxon>
        <taxon>Acaulosporaceae</taxon>
        <taxon>Acaulospora</taxon>
    </lineage>
</organism>
<keyword evidence="2" id="KW-1185">Reference proteome</keyword>
<reference evidence="1" key="1">
    <citation type="submission" date="2021-06" db="EMBL/GenBank/DDBJ databases">
        <authorList>
            <person name="Kallberg Y."/>
            <person name="Tangrot J."/>
            <person name="Rosling A."/>
        </authorList>
    </citation>
    <scope>NUCLEOTIDE SEQUENCE</scope>
    <source>
        <strain evidence="1">CL356</strain>
    </source>
</reference>